<dbReference type="GO" id="GO:0004129">
    <property type="term" value="F:cytochrome-c oxidase activity"/>
    <property type="evidence" value="ECO:0007669"/>
    <property type="project" value="InterPro"/>
</dbReference>
<keyword evidence="1" id="KW-1133">Transmembrane helix</keyword>
<feature type="transmembrane region" description="Helical" evidence="1">
    <location>
        <begin position="187"/>
        <end position="209"/>
    </location>
</feature>
<dbReference type="GO" id="GO:0009060">
    <property type="term" value="P:aerobic respiration"/>
    <property type="evidence" value="ECO:0007669"/>
    <property type="project" value="InterPro"/>
</dbReference>
<dbReference type="PROSITE" id="PS50855">
    <property type="entry name" value="COX1"/>
    <property type="match status" value="1"/>
</dbReference>
<dbReference type="GO" id="GO:0016020">
    <property type="term" value="C:membrane"/>
    <property type="evidence" value="ECO:0007669"/>
    <property type="project" value="InterPro"/>
</dbReference>
<feature type="transmembrane region" description="Helical" evidence="1">
    <location>
        <begin position="451"/>
        <end position="471"/>
    </location>
</feature>
<name>A0A650CS18_9CREN</name>
<feature type="transmembrane region" description="Helical" evidence="1">
    <location>
        <begin position="12"/>
        <end position="32"/>
    </location>
</feature>
<dbReference type="Gene3D" id="1.20.210.10">
    <property type="entry name" value="Cytochrome c oxidase-like, subunit I domain"/>
    <property type="match status" value="1"/>
</dbReference>
<feature type="transmembrane region" description="Helical" evidence="1">
    <location>
        <begin position="491"/>
        <end position="513"/>
    </location>
</feature>
<keyword evidence="4" id="KW-1185">Reference proteome</keyword>
<feature type="transmembrane region" description="Helical" evidence="1">
    <location>
        <begin position="340"/>
        <end position="358"/>
    </location>
</feature>
<feature type="transmembrane region" description="Helical" evidence="1">
    <location>
        <begin position="91"/>
        <end position="120"/>
    </location>
</feature>
<dbReference type="KEGG" id="sazo:D1868_10495"/>
<dbReference type="PANTHER" id="PTHR10422:SF18">
    <property type="entry name" value="CYTOCHROME C OXIDASE SUBUNIT 1"/>
    <property type="match status" value="1"/>
</dbReference>
<organism evidence="3 4">
    <name type="scientific">Stygiolobus azoricus</name>
    <dbReference type="NCBI Taxonomy" id="41675"/>
    <lineage>
        <taxon>Archaea</taxon>
        <taxon>Thermoproteota</taxon>
        <taxon>Thermoprotei</taxon>
        <taxon>Sulfolobales</taxon>
        <taxon>Sulfolobaceae</taxon>
        <taxon>Stygiolobus</taxon>
    </lineage>
</organism>
<feature type="transmembrane region" description="Helical" evidence="1">
    <location>
        <begin position="221"/>
        <end position="240"/>
    </location>
</feature>
<dbReference type="AlphaFoldDB" id="A0A650CS18"/>
<dbReference type="PRINTS" id="PR01165">
    <property type="entry name" value="CYCOXIDASEI"/>
</dbReference>
<dbReference type="GO" id="GO:0022904">
    <property type="term" value="P:respiratory electron transport chain"/>
    <property type="evidence" value="ECO:0007669"/>
    <property type="project" value="TreeGrafter"/>
</dbReference>
<evidence type="ECO:0000259" key="2">
    <source>
        <dbReference type="PROSITE" id="PS50855"/>
    </source>
</evidence>
<feature type="transmembrane region" description="Helical" evidence="1">
    <location>
        <begin position="307"/>
        <end position="328"/>
    </location>
</feature>
<dbReference type="InterPro" id="IPR036927">
    <property type="entry name" value="Cyt_c_oxase-like_su1_sf"/>
</dbReference>
<accession>A0A650CS18</accession>
<dbReference type="EMBL" id="CP045483">
    <property type="protein sequence ID" value="QGR20573.1"/>
    <property type="molecule type" value="Genomic_DNA"/>
</dbReference>
<dbReference type="GO" id="GO:0020037">
    <property type="term" value="F:heme binding"/>
    <property type="evidence" value="ECO:0007669"/>
    <property type="project" value="InterPro"/>
</dbReference>
<protein>
    <submittedName>
        <fullName evidence="3">Oxidase</fullName>
    </submittedName>
</protein>
<dbReference type="PANTHER" id="PTHR10422">
    <property type="entry name" value="CYTOCHROME C OXIDASE SUBUNIT 1"/>
    <property type="match status" value="1"/>
</dbReference>
<feature type="domain" description="Cytochrome oxidase subunit I profile" evidence="2">
    <location>
        <begin position="54"/>
        <end position="525"/>
    </location>
</feature>
<feature type="transmembrane region" description="Helical" evidence="1">
    <location>
        <begin position="410"/>
        <end position="430"/>
    </location>
</feature>
<feature type="transmembrane region" description="Helical" evidence="1">
    <location>
        <begin position="132"/>
        <end position="153"/>
    </location>
</feature>
<feature type="transmembrane region" description="Helical" evidence="1">
    <location>
        <begin position="370"/>
        <end position="390"/>
    </location>
</feature>
<dbReference type="InterPro" id="IPR000883">
    <property type="entry name" value="Cyt_C_Oxase_1"/>
</dbReference>
<dbReference type="InterPro" id="IPR023616">
    <property type="entry name" value="Cyt_c_oxase-like_su1_dom"/>
</dbReference>
<proteinExistence type="predicted"/>
<evidence type="ECO:0000313" key="4">
    <source>
        <dbReference type="Proteomes" id="UP000423396"/>
    </source>
</evidence>
<evidence type="ECO:0000313" key="3">
    <source>
        <dbReference type="EMBL" id="QGR20573.1"/>
    </source>
</evidence>
<dbReference type="Proteomes" id="UP000423396">
    <property type="component" value="Chromosome"/>
</dbReference>
<evidence type="ECO:0000256" key="1">
    <source>
        <dbReference type="SAM" id="Phobius"/>
    </source>
</evidence>
<sequence length="572" mass="63724">MKMSAGDFLRGLIRGAVIGGYLGFNFVMGKLADLVKAIFQLDKDWITRATMGMIVLSIIWGILGIIDAFMVRVQEFAWGVAQFLPLTPQEWYASVTLHGIRDLFGFAQQLILAVFIYFTFRMLSIQPRAKWVFNLGFVLFNISFMFFEGPIIVTQQQGFDNYFSATGWYYLAPIGIPGYSLYVVSPFWYIAWLLLDAGIYLMTGWYVYHFYLASKGRNEKLPIFLVFGLVVAILMLESYSGEVVTTLWDLLAFYKLVGYNVIADQISFVTLWHGIVYIAWFPAVAAMYLLIPTLAGKPLYSEKLARVSAVLYLIFSTGPLGIHHLYMVNLPPEVKVLVEVLTEGIVVPSMMTFFNLFATVKGANIKWNLLAAWTVLSFAGSIYGGVMGISNSVISFDSLSHEGYYIVSHFHAMILFSIVPAGFATLYLMLPMMTQRSWYSAKMAWAHFWGYLIGTIMVIVGFSELGVSGLIRKEEIYPLSPAFVDGQVLATIGAAIADIATIVWLVNVVLTLVKGRVSYGESVSLGEVTNSLVMAFSGDYDIVSNGVIKGFNLVKSELEKIGIAHRVSRPAS</sequence>
<gene>
    <name evidence="3" type="ORF">D1868_10495</name>
</gene>
<feature type="transmembrane region" description="Helical" evidence="1">
    <location>
        <begin position="53"/>
        <end position="71"/>
    </location>
</feature>
<keyword evidence="1" id="KW-0812">Transmembrane</keyword>
<keyword evidence="1" id="KW-0472">Membrane</keyword>
<reference evidence="3 4" key="1">
    <citation type="submission" date="2019-10" db="EMBL/GenBank/DDBJ databases">
        <title>Genome Sequences from Six Type Strain Members of the Archaeal Family Sulfolobaceae: Acidianus ambivalens, Acidianus infernus, Metallosphaera prunae, Stygiolobus azoricus, Sulfolobus metallicus, and Sulfurisphaera ohwakuensis.</title>
        <authorList>
            <person name="Counts J.A."/>
            <person name="Kelly R.M."/>
        </authorList>
    </citation>
    <scope>NUCLEOTIDE SEQUENCE [LARGE SCALE GENOMIC DNA]</scope>
    <source>
        <strain evidence="3 4">FC6</strain>
    </source>
</reference>
<dbReference type="GO" id="GO:0015990">
    <property type="term" value="P:electron transport coupled proton transport"/>
    <property type="evidence" value="ECO:0007669"/>
    <property type="project" value="TreeGrafter"/>
</dbReference>
<dbReference type="Pfam" id="PF00115">
    <property type="entry name" value="COX1"/>
    <property type="match status" value="1"/>
</dbReference>
<feature type="transmembrane region" description="Helical" evidence="1">
    <location>
        <begin position="275"/>
        <end position="295"/>
    </location>
</feature>
<dbReference type="SUPFAM" id="SSF81442">
    <property type="entry name" value="Cytochrome c oxidase subunit I-like"/>
    <property type="match status" value="1"/>
</dbReference>
<dbReference type="CDD" id="cd00919">
    <property type="entry name" value="Heme_Cu_Oxidase_I"/>
    <property type="match status" value="1"/>
</dbReference>